<evidence type="ECO:0000256" key="1">
    <source>
        <dbReference type="ARBA" id="ARBA00001933"/>
    </source>
</evidence>
<evidence type="ECO:0000256" key="2">
    <source>
        <dbReference type="ARBA" id="ARBA00008954"/>
    </source>
</evidence>
<dbReference type="AlphaFoldDB" id="A0A3N4K4H8"/>
<dbReference type="PANTHER" id="PTHR43094:SF1">
    <property type="entry name" value="AMINOTRANSFERASE CLASS-III"/>
    <property type="match status" value="1"/>
</dbReference>
<dbReference type="STRING" id="1336337.A0A3N4K4H8"/>
<sequence length="473" mass="51330">MTLPVYRDPNTIKEPATSSVFHHDLLTPPFATTSSAGHYLTLQNGRKIYDSTGGAAVACLGHGNERVKKAMIEQIDSAAYVHSLVYAVPATEELAKELILGTEGKMSHAYLVCSGSEATEAALKLARQYFLELPTPQPARVHYISRHQSYHGITLGALGVSGHASRRGPFEPMFAQNSSRVSPCYAYRDMKDGETTEQYVVRLAKELDDEFVRVGPEKVCAFIAEPIVGATLGCVPAVEGYFKAMQEICHKYGALLILDEVMSGMGRSGTLHAWQQEGVVPDIQMIGKGLGGGYAPIAGLLINPRVVDVLRNGSGTFIHGHTYQAHPVSCAAALEVQRIVREQSLVSNVARMGKYLSNLLKSKLGDHPYVGDIRGKGLFWGLEFVENKTTKEPFDPKLGVSMRVFQKGMDTGMSFYPGNGTADGVKGDHVLIAPMYDVTEEDCDFIVGKVLGVIEAVFEEIDTERGVSMGNPS</sequence>
<keyword evidence="5" id="KW-0032">Aminotransferase</keyword>
<keyword evidence="3 4" id="KW-0663">Pyridoxal phosphate</keyword>
<dbReference type="NCBIfam" id="NF005685">
    <property type="entry name" value="PRK07483.1"/>
    <property type="match status" value="1"/>
</dbReference>
<reference evidence="5 6" key="1">
    <citation type="journal article" date="2018" name="Nat. Ecol. Evol.">
        <title>Pezizomycetes genomes reveal the molecular basis of ectomycorrhizal truffle lifestyle.</title>
        <authorList>
            <person name="Murat C."/>
            <person name="Payen T."/>
            <person name="Noel B."/>
            <person name="Kuo A."/>
            <person name="Morin E."/>
            <person name="Chen J."/>
            <person name="Kohler A."/>
            <person name="Krizsan K."/>
            <person name="Balestrini R."/>
            <person name="Da Silva C."/>
            <person name="Montanini B."/>
            <person name="Hainaut M."/>
            <person name="Levati E."/>
            <person name="Barry K.W."/>
            <person name="Belfiori B."/>
            <person name="Cichocki N."/>
            <person name="Clum A."/>
            <person name="Dockter R.B."/>
            <person name="Fauchery L."/>
            <person name="Guy J."/>
            <person name="Iotti M."/>
            <person name="Le Tacon F."/>
            <person name="Lindquist E.A."/>
            <person name="Lipzen A."/>
            <person name="Malagnac F."/>
            <person name="Mello A."/>
            <person name="Molinier V."/>
            <person name="Miyauchi S."/>
            <person name="Poulain J."/>
            <person name="Riccioni C."/>
            <person name="Rubini A."/>
            <person name="Sitrit Y."/>
            <person name="Splivallo R."/>
            <person name="Traeger S."/>
            <person name="Wang M."/>
            <person name="Zifcakova L."/>
            <person name="Wipf D."/>
            <person name="Zambonelli A."/>
            <person name="Paolocci F."/>
            <person name="Nowrousian M."/>
            <person name="Ottonello S."/>
            <person name="Baldrian P."/>
            <person name="Spatafora J.W."/>
            <person name="Henrissat B."/>
            <person name="Nagy L.G."/>
            <person name="Aury J.M."/>
            <person name="Wincker P."/>
            <person name="Grigoriev I.V."/>
            <person name="Bonfante P."/>
            <person name="Martin F.M."/>
        </authorList>
    </citation>
    <scope>NUCLEOTIDE SEQUENCE [LARGE SCALE GENOMIC DNA]</scope>
    <source>
        <strain evidence="5 6">120613-1</strain>
    </source>
</reference>
<dbReference type="Pfam" id="PF00202">
    <property type="entry name" value="Aminotran_3"/>
    <property type="match status" value="1"/>
</dbReference>
<keyword evidence="6" id="KW-1185">Reference proteome</keyword>
<protein>
    <submittedName>
        <fullName evidence="5">Aminotransferase</fullName>
    </submittedName>
</protein>
<proteinExistence type="inferred from homology"/>
<dbReference type="InterPro" id="IPR015424">
    <property type="entry name" value="PyrdxlP-dep_Trfase"/>
</dbReference>
<gene>
    <name evidence="5" type="ORF">L873DRAFT_1670845</name>
</gene>
<comment type="similarity">
    <text evidence="2 4">Belongs to the class-III pyridoxal-phosphate-dependent aminotransferase family.</text>
</comment>
<dbReference type="EMBL" id="ML120363">
    <property type="protein sequence ID" value="RPB03321.1"/>
    <property type="molecule type" value="Genomic_DNA"/>
</dbReference>
<name>A0A3N4K4H8_9PEZI</name>
<dbReference type="InterPro" id="IPR005814">
    <property type="entry name" value="Aminotrans_3"/>
</dbReference>
<dbReference type="CDD" id="cd00610">
    <property type="entry name" value="OAT_like"/>
    <property type="match status" value="1"/>
</dbReference>
<accession>A0A3N4K4H8</accession>
<dbReference type="InterPro" id="IPR015421">
    <property type="entry name" value="PyrdxlP-dep_Trfase_major"/>
</dbReference>
<dbReference type="OrthoDB" id="5419315at2759"/>
<comment type="cofactor">
    <cofactor evidence="1">
        <name>pyridoxal 5'-phosphate</name>
        <dbReference type="ChEBI" id="CHEBI:597326"/>
    </cofactor>
</comment>
<dbReference type="GO" id="GO:0030170">
    <property type="term" value="F:pyridoxal phosphate binding"/>
    <property type="evidence" value="ECO:0007669"/>
    <property type="project" value="InterPro"/>
</dbReference>
<dbReference type="GO" id="GO:0005829">
    <property type="term" value="C:cytosol"/>
    <property type="evidence" value="ECO:0007669"/>
    <property type="project" value="TreeGrafter"/>
</dbReference>
<dbReference type="Gene3D" id="3.90.1150.10">
    <property type="entry name" value="Aspartate Aminotransferase, domain 1"/>
    <property type="match status" value="1"/>
</dbReference>
<keyword evidence="5" id="KW-0808">Transferase</keyword>
<dbReference type="PANTHER" id="PTHR43094">
    <property type="entry name" value="AMINOTRANSFERASE"/>
    <property type="match status" value="1"/>
</dbReference>
<dbReference type="Proteomes" id="UP000276215">
    <property type="component" value="Unassembled WGS sequence"/>
</dbReference>
<dbReference type="SUPFAM" id="SSF53383">
    <property type="entry name" value="PLP-dependent transferases"/>
    <property type="match status" value="1"/>
</dbReference>
<organism evidence="5 6">
    <name type="scientific">Choiromyces venosus 120613-1</name>
    <dbReference type="NCBI Taxonomy" id="1336337"/>
    <lineage>
        <taxon>Eukaryota</taxon>
        <taxon>Fungi</taxon>
        <taxon>Dikarya</taxon>
        <taxon>Ascomycota</taxon>
        <taxon>Pezizomycotina</taxon>
        <taxon>Pezizomycetes</taxon>
        <taxon>Pezizales</taxon>
        <taxon>Tuberaceae</taxon>
        <taxon>Choiromyces</taxon>
    </lineage>
</organism>
<evidence type="ECO:0000313" key="6">
    <source>
        <dbReference type="Proteomes" id="UP000276215"/>
    </source>
</evidence>
<dbReference type="GO" id="GO:0008483">
    <property type="term" value="F:transaminase activity"/>
    <property type="evidence" value="ECO:0007669"/>
    <property type="project" value="UniProtKB-KW"/>
</dbReference>
<evidence type="ECO:0000256" key="4">
    <source>
        <dbReference type="RuleBase" id="RU003560"/>
    </source>
</evidence>
<dbReference type="Gene3D" id="3.40.640.10">
    <property type="entry name" value="Type I PLP-dependent aspartate aminotransferase-like (Major domain)"/>
    <property type="match status" value="1"/>
</dbReference>
<dbReference type="InterPro" id="IPR015422">
    <property type="entry name" value="PyrdxlP-dep_Trfase_small"/>
</dbReference>
<evidence type="ECO:0000256" key="3">
    <source>
        <dbReference type="ARBA" id="ARBA00022898"/>
    </source>
</evidence>
<evidence type="ECO:0000313" key="5">
    <source>
        <dbReference type="EMBL" id="RPB03321.1"/>
    </source>
</evidence>
<dbReference type="FunFam" id="3.40.640.10:FF:000004">
    <property type="entry name" value="Acetylornithine aminotransferase"/>
    <property type="match status" value="1"/>
</dbReference>